<organism evidence="1 2">
    <name type="scientific">Thelohanellus kitauei</name>
    <name type="common">Myxosporean</name>
    <dbReference type="NCBI Taxonomy" id="669202"/>
    <lineage>
        <taxon>Eukaryota</taxon>
        <taxon>Metazoa</taxon>
        <taxon>Cnidaria</taxon>
        <taxon>Myxozoa</taxon>
        <taxon>Myxosporea</taxon>
        <taxon>Bivalvulida</taxon>
        <taxon>Platysporina</taxon>
        <taxon>Myxobolidae</taxon>
        <taxon>Thelohanellus</taxon>
    </lineage>
</organism>
<dbReference type="Proteomes" id="UP000031668">
    <property type="component" value="Unassembled WGS sequence"/>
</dbReference>
<evidence type="ECO:0000313" key="2">
    <source>
        <dbReference type="Proteomes" id="UP000031668"/>
    </source>
</evidence>
<proteinExistence type="predicted"/>
<dbReference type="AlphaFoldDB" id="A0A0C2MMQ7"/>
<gene>
    <name evidence="1" type="ORF">RF11_10053</name>
</gene>
<reference evidence="1 2" key="1">
    <citation type="journal article" date="2014" name="Genome Biol. Evol.">
        <title>The genome of the myxosporean Thelohanellus kitauei shows adaptations to nutrient acquisition within its fish host.</title>
        <authorList>
            <person name="Yang Y."/>
            <person name="Xiong J."/>
            <person name="Zhou Z."/>
            <person name="Huo F."/>
            <person name="Miao W."/>
            <person name="Ran C."/>
            <person name="Liu Y."/>
            <person name="Zhang J."/>
            <person name="Feng J."/>
            <person name="Wang M."/>
            <person name="Wang M."/>
            <person name="Wang L."/>
            <person name="Yao B."/>
        </authorList>
    </citation>
    <scope>NUCLEOTIDE SEQUENCE [LARGE SCALE GENOMIC DNA]</scope>
    <source>
        <strain evidence="1">Wuqing</strain>
    </source>
</reference>
<name>A0A0C2MMQ7_THEKT</name>
<evidence type="ECO:0000313" key="1">
    <source>
        <dbReference type="EMBL" id="KII65615.1"/>
    </source>
</evidence>
<sequence>MCDHNKLTCGVVKTNLSGIHMPLLTKNSDVQVWFKRFELALDKLKIKPAEWVTEMSLLCDEPTYKICKLLKINASTEYSEAKFKITSRLSRPADAFRAQYLLHSRPQEISESIEDYADGLL</sequence>
<dbReference type="EMBL" id="JWZT01003747">
    <property type="protein sequence ID" value="KII65615.1"/>
    <property type="molecule type" value="Genomic_DNA"/>
</dbReference>
<comment type="caution">
    <text evidence="1">The sequence shown here is derived from an EMBL/GenBank/DDBJ whole genome shotgun (WGS) entry which is preliminary data.</text>
</comment>
<accession>A0A0C2MMQ7</accession>
<protein>
    <submittedName>
        <fullName evidence="1">Uncharacterized protein</fullName>
    </submittedName>
</protein>
<keyword evidence="2" id="KW-1185">Reference proteome</keyword>